<dbReference type="CDD" id="cd01646">
    <property type="entry name" value="RT_Bac_retron_I"/>
    <property type="match status" value="1"/>
</dbReference>
<dbReference type="NCBIfam" id="NF041748">
    <property type="entry name" value="Drt3b"/>
    <property type="match status" value="1"/>
</dbReference>
<name>A0A3B0FVU5_PSEPS</name>
<evidence type="ECO:0008006" key="3">
    <source>
        <dbReference type="Google" id="ProtNLM"/>
    </source>
</evidence>
<evidence type="ECO:0000313" key="2">
    <source>
        <dbReference type="Proteomes" id="UP000273159"/>
    </source>
</evidence>
<dbReference type="RefSeq" id="WP_120692517.1">
    <property type="nucleotide sequence ID" value="NZ_RBNH01000008.1"/>
</dbReference>
<proteinExistence type="predicted"/>
<dbReference type="EMBL" id="RBNH01000008">
    <property type="protein sequence ID" value="RKO23778.1"/>
    <property type="molecule type" value="Genomic_DNA"/>
</dbReference>
<comment type="caution">
    <text evidence="1">The sequence shown here is derived from an EMBL/GenBank/DDBJ whole genome shotgun (WGS) entry which is preliminary data.</text>
</comment>
<gene>
    <name evidence="1" type="ORF">D7Z96_10850</name>
</gene>
<protein>
    <recommendedName>
        <fullName evidence="3">Reverse transcriptase (RNA-dependent DNA polymerase)</fullName>
    </recommendedName>
</protein>
<dbReference type="Proteomes" id="UP000273159">
    <property type="component" value="Unassembled WGS sequence"/>
</dbReference>
<accession>A0A3B0FVU5</accession>
<evidence type="ECO:0000313" key="1">
    <source>
        <dbReference type="EMBL" id="RKO23778.1"/>
    </source>
</evidence>
<sequence length="692" mass="80185">MKKRRTHIRHKASRVVLSELLPYELPVTFSNSGFYEFLNRTNVVFTKKEVIFRSGDAAAKTLLKVLFGKRVQITEMVNADGKSYVIPRKLCDAPTVPFHFQIRHGERQSRRLSLPHPMSQISIIPFYEEYKSSILYNTSRSPFSVRHPERLTRYTIFRDSLFEERLDSGPGTIETTSNEYDQIRSYFVYKRYDNIHKFYESDEYRASEKRFGNILRLDISKCFDSIYTHSISWALFDKESVKVDRDGHATTFAESFDSAIRRMNDNETHGILIGPEISRIFAEMVLQRVDREVERALHRKKLVHGQDYEVLRYVDDYFIFMRDPGLRDDIVSELEVQLRPFRFHLNAAKEVVHSTPFISDMSIAKDRLRSGLDKHFELTVDEDGESSNVKHLEFKSSSRKMIAFYKTVLRETNLEPVHIVNFTLAHVESQLERVLAKYGKLATAPPVEVPNQSVREQRMRFQQVVMHVLTSALELAFFVYGGSPRVSPAIKLARLIALCRKFVEQARFSVSARDALDDLIYHDVLVQLNRNPLSEHATVENLYLLTVLNELGDHYALDDTELCRFLQVEVVDSSYLIPDWFNPLIVAEVFRYISDKDAFGLLRSALEVWLVKEVTMLDSSPRSMAEQPIYVLNAISSPYVSASTKKQLLALYGVTGKSAQEKAVEFQETWFTNWTSLDLHSALLQKRVQEVY</sequence>
<organism evidence="1 2">
    <name type="scientific">Pseudarthrobacter phenanthrenivorans</name>
    <name type="common">Arthrobacter phenanthrenivorans</name>
    <dbReference type="NCBI Taxonomy" id="361575"/>
    <lineage>
        <taxon>Bacteria</taxon>
        <taxon>Bacillati</taxon>
        <taxon>Actinomycetota</taxon>
        <taxon>Actinomycetes</taxon>
        <taxon>Micrococcales</taxon>
        <taxon>Micrococcaceae</taxon>
        <taxon>Pseudarthrobacter</taxon>
    </lineage>
</organism>
<reference evidence="2" key="2">
    <citation type="submission" date="2018-10" db="EMBL/GenBank/DDBJ databases">
        <authorList>
            <person name="Wang Y."/>
            <person name="Wang J."/>
            <person name="Yang X."/>
            <person name="Wang Z."/>
            <person name="Huang Y."/>
        </authorList>
    </citation>
    <scope>NUCLEOTIDE SEQUENCE [LARGE SCALE GENOMIC DNA]</scope>
    <source>
        <strain evidence="2">J015</strain>
    </source>
</reference>
<dbReference type="AlphaFoldDB" id="A0A3B0FVU5"/>
<reference evidence="1 2" key="1">
    <citation type="submission" date="2018-10" db="EMBL/GenBank/DDBJ databases">
        <title>Genome-guide identification and characterization of bacteria that degrade polycyclic aromatic hydrocarbons and resist hexavalent chromium simultaneously.</title>
        <authorList>
            <person name="Feng H."/>
        </authorList>
    </citation>
    <scope>NUCLEOTIDE SEQUENCE [LARGE SCALE GENOMIC DNA]</scope>
    <source>
        <strain evidence="1 2">J015</strain>
    </source>
</reference>